<feature type="transmembrane region" description="Helical" evidence="4">
    <location>
        <begin position="273"/>
        <end position="291"/>
    </location>
</feature>
<dbReference type="Proteomes" id="UP001140011">
    <property type="component" value="Unassembled WGS sequence"/>
</dbReference>
<dbReference type="SMART" id="SM00503">
    <property type="entry name" value="SynN"/>
    <property type="match status" value="1"/>
</dbReference>
<evidence type="ECO:0000256" key="1">
    <source>
        <dbReference type="ARBA" id="ARBA00009063"/>
    </source>
</evidence>
<dbReference type="OrthoDB" id="364348at2759"/>
<dbReference type="PROSITE" id="PS00914">
    <property type="entry name" value="SYNTAXIN"/>
    <property type="match status" value="1"/>
</dbReference>
<dbReference type="EMBL" id="JANBUH010000484">
    <property type="protein sequence ID" value="KAJ2750869.1"/>
    <property type="molecule type" value="Genomic_DNA"/>
</dbReference>
<dbReference type="Gene3D" id="1.20.5.110">
    <property type="match status" value="1"/>
</dbReference>
<dbReference type="Pfam" id="PF14523">
    <property type="entry name" value="Syntaxin_2"/>
    <property type="match status" value="1"/>
</dbReference>
<dbReference type="GO" id="GO:0006906">
    <property type="term" value="P:vesicle fusion"/>
    <property type="evidence" value="ECO:0007669"/>
    <property type="project" value="TreeGrafter"/>
</dbReference>
<evidence type="ECO:0000313" key="6">
    <source>
        <dbReference type="EMBL" id="KAJ2750869.1"/>
    </source>
</evidence>
<dbReference type="InterPro" id="IPR006012">
    <property type="entry name" value="Syntaxin/epimorphin_CS"/>
</dbReference>
<reference evidence="6" key="1">
    <citation type="submission" date="2022-07" db="EMBL/GenBank/DDBJ databases">
        <title>Phylogenomic reconstructions and comparative analyses of Kickxellomycotina fungi.</title>
        <authorList>
            <person name="Reynolds N.K."/>
            <person name="Stajich J.E."/>
            <person name="Barry K."/>
            <person name="Grigoriev I.V."/>
            <person name="Crous P."/>
            <person name="Smith M.E."/>
        </authorList>
    </citation>
    <scope>NUCLEOTIDE SEQUENCE</scope>
    <source>
        <strain evidence="6">BCRC 34297</strain>
    </source>
</reference>
<keyword evidence="4" id="KW-0812">Transmembrane</keyword>
<dbReference type="GO" id="GO:0012505">
    <property type="term" value="C:endomembrane system"/>
    <property type="evidence" value="ECO:0007669"/>
    <property type="project" value="TreeGrafter"/>
</dbReference>
<protein>
    <recommendedName>
        <fullName evidence="5">t-SNARE coiled-coil homology domain-containing protein</fullName>
    </recommendedName>
</protein>
<dbReference type="GO" id="GO:0006896">
    <property type="term" value="P:Golgi to vacuole transport"/>
    <property type="evidence" value="ECO:0007669"/>
    <property type="project" value="TreeGrafter"/>
</dbReference>
<name>A0A9W8GTB2_9FUNG</name>
<keyword evidence="4" id="KW-0472">Membrane</keyword>
<dbReference type="GO" id="GO:0005484">
    <property type="term" value="F:SNAP receptor activity"/>
    <property type="evidence" value="ECO:0007669"/>
    <property type="project" value="InterPro"/>
</dbReference>
<dbReference type="GO" id="GO:0000149">
    <property type="term" value="F:SNARE binding"/>
    <property type="evidence" value="ECO:0007669"/>
    <property type="project" value="TreeGrafter"/>
</dbReference>
<dbReference type="GO" id="GO:0006886">
    <property type="term" value="P:intracellular protein transport"/>
    <property type="evidence" value="ECO:0007669"/>
    <property type="project" value="InterPro"/>
</dbReference>
<dbReference type="SMART" id="SM00397">
    <property type="entry name" value="t_SNARE"/>
    <property type="match status" value="1"/>
</dbReference>
<evidence type="ECO:0000256" key="3">
    <source>
        <dbReference type="SAM" id="MobiDB-lite"/>
    </source>
</evidence>
<dbReference type="PROSITE" id="PS50192">
    <property type="entry name" value="T_SNARE"/>
    <property type="match status" value="1"/>
</dbReference>
<dbReference type="InterPro" id="IPR045242">
    <property type="entry name" value="Syntaxin"/>
</dbReference>
<dbReference type="InterPro" id="IPR000727">
    <property type="entry name" value="T_SNARE_dom"/>
</dbReference>
<dbReference type="PANTHER" id="PTHR19957:SF38">
    <property type="entry name" value="LD27581P"/>
    <property type="match status" value="1"/>
</dbReference>
<dbReference type="FunFam" id="1.20.5.110:FF:000059">
    <property type="entry name" value="Related to syntaxin 12"/>
    <property type="match status" value="1"/>
</dbReference>
<evidence type="ECO:0000313" key="7">
    <source>
        <dbReference type="Proteomes" id="UP001140011"/>
    </source>
</evidence>
<gene>
    <name evidence="6" type="ORF">GGI19_004848</name>
</gene>
<dbReference type="Pfam" id="PF05739">
    <property type="entry name" value="SNARE"/>
    <property type="match status" value="1"/>
</dbReference>
<dbReference type="InterPro" id="IPR006011">
    <property type="entry name" value="Syntaxin_N"/>
</dbReference>
<dbReference type="CDD" id="cd15840">
    <property type="entry name" value="SNARE_Qa"/>
    <property type="match status" value="1"/>
</dbReference>
<keyword evidence="7" id="KW-1185">Reference proteome</keyword>
<comment type="similarity">
    <text evidence="1 2">Belongs to the syntaxin family.</text>
</comment>
<feature type="region of interest" description="Disordered" evidence="3">
    <location>
        <begin position="1"/>
        <end position="36"/>
    </location>
</feature>
<dbReference type="InterPro" id="IPR010989">
    <property type="entry name" value="SNARE"/>
</dbReference>
<dbReference type="GO" id="GO:0048278">
    <property type="term" value="P:vesicle docking"/>
    <property type="evidence" value="ECO:0007669"/>
    <property type="project" value="TreeGrafter"/>
</dbReference>
<evidence type="ECO:0000259" key="5">
    <source>
        <dbReference type="PROSITE" id="PS50192"/>
    </source>
</evidence>
<sequence>MSFNDLERGTYAQNTSNPPAVPGNNNGDEEEERQYRRTVQEVSRKVFQINAGVANIRQLVGQLGTSRDTARLRQDIHNKMEATRELVKTTSTELKALSEFQRPGRAAGKSNQRARRLEQQKLTGDFQKVLEQFQNIQRVSAEVTREFVDRAKHAVHHQDEYHDDDYSSESRPLLQQQQQQQQRRVMELSVLDNDVEYNEALINERESEINDIEQGIVELNEIFRDLGTIVTEQQSLLDNIETNVQSVTIHVRGAAEQLGSASEYQRRSNKTKFCLLLFAIIFILVFLLIALA</sequence>
<dbReference type="AlphaFoldDB" id="A0A9W8GTB2"/>
<dbReference type="Gene3D" id="1.20.58.70">
    <property type="match status" value="1"/>
</dbReference>
<accession>A0A9W8GTB2</accession>
<feature type="compositionally biased region" description="Polar residues" evidence="3">
    <location>
        <begin position="11"/>
        <end position="26"/>
    </location>
</feature>
<organism evidence="6 7">
    <name type="scientific">Coemansia pectinata</name>
    <dbReference type="NCBI Taxonomy" id="1052879"/>
    <lineage>
        <taxon>Eukaryota</taxon>
        <taxon>Fungi</taxon>
        <taxon>Fungi incertae sedis</taxon>
        <taxon>Zoopagomycota</taxon>
        <taxon>Kickxellomycotina</taxon>
        <taxon>Kickxellomycetes</taxon>
        <taxon>Kickxellales</taxon>
        <taxon>Kickxellaceae</taxon>
        <taxon>Coemansia</taxon>
    </lineage>
</organism>
<dbReference type="PANTHER" id="PTHR19957">
    <property type="entry name" value="SYNTAXIN"/>
    <property type="match status" value="1"/>
</dbReference>
<feature type="region of interest" description="Disordered" evidence="3">
    <location>
        <begin position="155"/>
        <end position="174"/>
    </location>
</feature>
<keyword evidence="4" id="KW-1133">Transmembrane helix</keyword>
<dbReference type="GO" id="GO:0031201">
    <property type="term" value="C:SNARE complex"/>
    <property type="evidence" value="ECO:0007669"/>
    <property type="project" value="TreeGrafter"/>
</dbReference>
<evidence type="ECO:0000256" key="4">
    <source>
        <dbReference type="SAM" id="Phobius"/>
    </source>
</evidence>
<evidence type="ECO:0000256" key="2">
    <source>
        <dbReference type="RuleBase" id="RU003858"/>
    </source>
</evidence>
<proteinExistence type="inferred from homology"/>
<comment type="caution">
    <text evidence="6">The sequence shown here is derived from an EMBL/GenBank/DDBJ whole genome shotgun (WGS) entry which is preliminary data.</text>
</comment>
<dbReference type="SUPFAM" id="SSF47661">
    <property type="entry name" value="t-snare proteins"/>
    <property type="match status" value="1"/>
</dbReference>
<feature type="domain" description="T-SNARE coiled-coil homology" evidence="5">
    <location>
        <begin position="199"/>
        <end position="261"/>
    </location>
</feature>